<proteinExistence type="inferred from homology"/>
<evidence type="ECO:0000259" key="10">
    <source>
        <dbReference type="Pfam" id="PF21088"/>
    </source>
</evidence>
<dbReference type="InterPro" id="IPR011014">
    <property type="entry name" value="MscS_channel_TM-2"/>
</dbReference>
<evidence type="ECO:0000256" key="1">
    <source>
        <dbReference type="ARBA" id="ARBA00004651"/>
    </source>
</evidence>
<dbReference type="PANTHER" id="PTHR30221">
    <property type="entry name" value="SMALL-CONDUCTANCE MECHANOSENSITIVE CHANNEL"/>
    <property type="match status" value="1"/>
</dbReference>
<dbReference type="Gene3D" id="2.30.30.60">
    <property type="match status" value="1"/>
</dbReference>
<comment type="subcellular location">
    <subcellularLocation>
        <location evidence="1">Cell membrane</location>
        <topology evidence="1">Multi-pass membrane protein</topology>
    </subcellularLocation>
</comment>
<dbReference type="GO" id="GO:0005886">
    <property type="term" value="C:plasma membrane"/>
    <property type="evidence" value="ECO:0007669"/>
    <property type="project" value="UniProtKB-SubCell"/>
</dbReference>
<keyword evidence="3" id="KW-1003">Cell membrane</keyword>
<dbReference type="Gene3D" id="1.10.287.1260">
    <property type="match status" value="1"/>
</dbReference>
<dbReference type="PANTHER" id="PTHR30221:SF8">
    <property type="entry name" value="SMALL-CONDUCTANCE MECHANOSENSITIVE CHANNEL"/>
    <property type="match status" value="1"/>
</dbReference>
<protein>
    <submittedName>
        <fullName evidence="11">Putative small-conductance mechanosensitive channel</fullName>
    </submittedName>
</protein>
<dbReference type="InterPro" id="IPR049278">
    <property type="entry name" value="MS_channel_C"/>
</dbReference>
<dbReference type="HOGENOM" id="CLU_037945_1_1_9"/>
<evidence type="ECO:0000259" key="9">
    <source>
        <dbReference type="Pfam" id="PF21082"/>
    </source>
</evidence>
<organism evidence="11 12">
    <name type="scientific">Flavonifractor plautii ATCC 29863</name>
    <dbReference type="NCBI Taxonomy" id="411475"/>
    <lineage>
        <taxon>Bacteria</taxon>
        <taxon>Bacillati</taxon>
        <taxon>Bacillota</taxon>
        <taxon>Clostridia</taxon>
        <taxon>Eubacteriales</taxon>
        <taxon>Oscillospiraceae</taxon>
        <taxon>Flavonifractor</taxon>
    </lineage>
</organism>
<name>G9YXJ6_FLAPL</name>
<evidence type="ECO:0000256" key="2">
    <source>
        <dbReference type="ARBA" id="ARBA00008017"/>
    </source>
</evidence>
<accession>G9YXJ6</accession>
<dbReference type="InterPro" id="IPR023408">
    <property type="entry name" value="MscS_beta-dom_sf"/>
</dbReference>
<gene>
    <name evidence="11" type="ORF">HMPREF0372_04264</name>
</gene>
<dbReference type="InterPro" id="IPR010920">
    <property type="entry name" value="LSM_dom_sf"/>
</dbReference>
<comment type="similarity">
    <text evidence="2">Belongs to the MscS (TC 1.A.23) family.</text>
</comment>
<evidence type="ECO:0000256" key="6">
    <source>
        <dbReference type="ARBA" id="ARBA00023136"/>
    </source>
</evidence>
<dbReference type="STRING" id="292800.A4U99_12925"/>
<evidence type="ECO:0000259" key="8">
    <source>
        <dbReference type="Pfam" id="PF00924"/>
    </source>
</evidence>
<evidence type="ECO:0000256" key="4">
    <source>
        <dbReference type="ARBA" id="ARBA00022692"/>
    </source>
</evidence>
<comment type="caution">
    <text evidence="11">The sequence shown here is derived from an EMBL/GenBank/DDBJ whole genome shotgun (WGS) entry which is preliminary data.</text>
</comment>
<dbReference type="InterPro" id="IPR011066">
    <property type="entry name" value="MscS_channel_C_sf"/>
</dbReference>
<dbReference type="EMBL" id="AGCK01000341">
    <property type="protein sequence ID" value="EHM37235.1"/>
    <property type="molecule type" value="Genomic_DNA"/>
</dbReference>
<dbReference type="InterPro" id="IPR049142">
    <property type="entry name" value="MS_channel_1st"/>
</dbReference>
<dbReference type="PATRIC" id="fig|411475.3.peg.3694"/>
<dbReference type="GO" id="GO:0008381">
    <property type="term" value="F:mechanosensitive monoatomic ion channel activity"/>
    <property type="evidence" value="ECO:0007669"/>
    <property type="project" value="InterPro"/>
</dbReference>
<dbReference type="InterPro" id="IPR006685">
    <property type="entry name" value="MscS_channel_2nd"/>
</dbReference>
<keyword evidence="4 7" id="KW-0812">Transmembrane</keyword>
<keyword evidence="6 7" id="KW-0472">Membrane</keyword>
<dbReference type="Proteomes" id="UP000004459">
    <property type="component" value="Unassembled WGS sequence"/>
</dbReference>
<evidence type="ECO:0000313" key="11">
    <source>
        <dbReference type="EMBL" id="EHM37235.1"/>
    </source>
</evidence>
<feature type="domain" description="Mechanosensitive ion channel transmembrane helices 2/3" evidence="10">
    <location>
        <begin position="89"/>
        <end position="128"/>
    </location>
</feature>
<feature type="transmembrane region" description="Helical" evidence="7">
    <location>
        <begin position="112"/>
        <end position="135"/>
    </location>
</feature>
<feature type="domain" description="Mechanosensitive ion channel MscS C-terminal" evidence="9">
    <location>
        <begin position="202"/>
        <end position="284"/>
    </location>
</feature>
<dbReference type="Pfam" id="PF00924">
    <property type="entry name" value="MS_channel_2nd"/>
    <property type="match status" value="1"/>
</dbReference>
<dbReference type="InterPro" id="IPR045275">
    <property type="entry name" value="MscS_archaea/bacteria_type"/>
</dbReference>
<sequence>MVQQEVERGVPDMQSILTNLGAVTPDEAEETLQTVTDFLKGLNLEKLITLLLLLAGCLVVMKLVLRLTDRAFLRLELERSLHTFIHAALRVILWMITLCIVLDYVGVPMTSLVAVLSVIGLAVSLAIQGTLSNLAGGIQVLLSKPFKAGDYVEAGGISGTVMEVGLAYTKLCTVDNKVISVPNGQISGEKIINYSTEERRRVDLTFNASYDSPLQQVTGVLRAVVAAHPMALAEPEPFVRVNAYRDSSIEYVVRVWCATGDYWTLYYDLLEQVKEAFDRNGIEMTYNHLNVHLMERERSEP</sequence>
<dbReference type="SUPFAM" id="SSF82861">
    <property type="entry name" value="Mechanosensitive channel protein MscS (YggB), transmembrane region"/>
    <property type="match status" value="1"/>
</dbReference>
<reference evidence="11 12" key="1">
    <citation type="submission" date="2011-08" db="EMBL/GenBank/DDBJ databases">
        <authorList>
            <person name="Weinstock G."/>
            <person name="Sodergren E."/>
            <person name="Clifton S."/>
            <person name="Fulton L."/>
            <person name="Fulton B."/>
            <person name="Courtney L."/>
            <person name="Fronick C."/>
            <person name="Harrison M."/>
            <person name="Strong C."/>
            <person name="Farmer C."/>
            <person name="Delahaunty K."/>
            <person name="Markovic C."/>
            <person name="Hall O."/>
            <person name="Minx P."/>
            <person name="Tomlinson C."/>
            <person name="Mitreva M."/>
            <person name="Hou S."/>
            <person name="Chen J."/>
            <person name="Wollam A."/>
            <person name="Pepin K.H."/>
            <person name="Johnson M."/>
            <person name="Bhonagiri V."/>
            <person name="Zhang X."/>
            <person name="Suruliraj S."/>
            <person name="Warren W."/>
            <person name="Chinwalla A."/>
            <person name="Mardis E.R."/>
            <person name="Wilson R.K."/>
        </authorList>
    </citation>
    <scope>NUCLEOTIDE SEQUENCE [LARGE SCALE GENOMIC DNA]</scope>
    <source>
        <strain evidence="11 12">ATCC 29863</strain>
    </source>
</reference>
<dbReference type="SUPFAM" id="SSF50182">
    <property type="entry name" value="Sm-like ribonucleoproteins"/>
    <property type="match status" value="1"/>
</dbReference>
<dbReference type="AlphaFoldDB" id="G9YXJ6"/>
<keyword evidence="5 7" id="KW-1133">Transmembrane helix</keyword>
<feature type="transmembrane region" description="Helical" evidence="7">
    <location>
        <begin position="87"/>
        <end position="106"/>
    </location>
</feature>
<dbReference type="InterPro" id="IPR006686">
    <property type="entry name" value="MscS_channel_CS"/>
</dbReference>
<dbReference type="Pfam" id="PF21088">
    <property type="entry name" value="MS_channel_1st"/>
    <property type="match status" value="1"/>
</dbReference>
<evidence type="ECO:0000313" key="12">
    <source>
        <dbReference type="Proteomes" id="UP000004459"/>
    </source>
</evidence>
<evidence type="ECO:0000256" key="3">
    <source>
        <dbReference type="ARBA" id="ARBA00022475"/>
    </source>
</evidence>
<feature type="domain" description="Mechanosensitive ion channel MscS" evidence="8">
    <location>
        <begin position="130"/>
        <end position="195"/>
    </location>
</feature>
<evidence type="ECO:0000256" key="7">
    <source>
        <dbReference type="SAM" id="Phobius"/>
    </source>
</evidence>
<dbReference type="SUPFAM" id="SSF82689">
    <property type="entry name" value="Mechanosensitive channel protein MscS (YggB), C-terminal domain"/>
    <property type="match status" value="1"/>
</dbReference>
<dbReference type="Gene3D" id="3.30.70.100">
    <property type="match status" value="1"/>
</dbReference>
<evidence type="ECO:0000256" key="5">
    <source>
        <dbReference type="ARBA" id="ARBA00022989"/>
    </source>
</evidence>
<feature type="transmembrane region" description="Helical" evidence="7">
    <location>
        <begin position="47"/>
        <end position="67"/>
    </location>
</feature>
<dbReference type="PROSITE" id="PS01246">
    <property type="entry name" value="UPF0003"/>
    <property type="match status" value="1"/>
</dbReference>
<dbReference type="Pfam" id="PF21082">
    <property type="entry name" value="MS_channel_3rd"/>
    <property type="match status" value="1"/>
</dbReference>